<evidence type="ECO:0000256" key="5">
    <source>
        <dbReference type="ARBA" id="ARBA00022829"/>
    </source>
</evidence>
<dbReference type="InterPro" id="IPR050090">
    <property type="entry name" value="Tyrosine_recombinase_XerCD"/>
</dbReference>
<dbReference type="NCBIfam" id="NF001399">
    <property type="entry name" value="PRK00283.1"/>
    <property type="match status" value="1"/>
</dbReference>
<dbReference type="GO" id="GO:0003677">
    <property type="term" value="F:DNA binding"/>
    <property type="evidence" value="ECO:0007669"/>
    <property type="project" value="UniProtKB-UniRule"/>
</dbReference>
<evidence type="ECO:0000256" key="11">
    <source>
        <dbReference type="NCBIfam" id="TIGR02224"/>
    </source>
</evidence>
<evidence type="ECO:0000313" key="13">
    <source>
        <dbReference type="Proteomes" id="UP000053523"/>
    </source>
</evidence>
<feature type="active site" description="O-(3'-phospho-DNA)-tyrosine intermediate" evidence="10">
    <location>
        <position position="273"/>
    </location>
</feature>
<dbReference type="HAMAP" id="MF_01808">
    <property type="entry name" value="Recomb_XerC_XerD"/>
    <property type="match status" value="1"/>
</dbReference>
<evidence type="ECO:0000256" key="10">
    <source>
        <dbReference type="HAMAP-Rule" id="MF_01808"/>
    </source>
</evidence>
<dbReference type="Gene3D" id="1.10.150.130">
    <property type="match status" value="1"/>
</dbReference>
<dbReference type="InterPro" id="IPR023009">
    <property type="entry name" value="Tyrosine_recombinase_XerC/XerD"/>
</dbReference>
<dbReference type="SUPFAM" id="SSF56349">
    <property type="entry name" value="DNA breaking-rejoining enzymes"/>
    <property type="match status" value="1"/>
</dbReference>
<feature type="active site" evidence="10">
    <location>
        <position position="145"/>
    </location>
</feature>
<feature type="active site" evidence="10">
    <location>
        <position position="241"/>
    </location>
</feature>
<sequence>MEEIQVTFLNMLKVERNFSAHTLKSYHDDLVQFNHFLEQELLNLRTFEYKDARNYLSYLYSQNLKRTTVSRKISTLRTFYEFWMTQDETIINPFVQLVHPKKENYLPQFFYEEEMEALFETVAKDTKKGLRDRVILELLYATGIRVSELVNIQLKDIDMSLPGVKVLGKGNKERFVPFGEFCRQSIEQYLSEFKPIQHTKHSFLLVNMNGAPITERGVRYVLNDVVKRTAGVTEIHPHKLRHTFATHLLNQGADLRTVQSLLGHVNLSTTGRYTHVSNQQLRKVYLNAHPRAKKESK</sequence>
<dbReference type="InterPro" id="IPR004107">
    <property type="entry name" value="Integrase_SAM-like_N"/>
</dbReference>
<comment type="subcellular location">
    <subcellularLocation>
        <location evidence="1 10">Cytoplasm</location>
    </subcellularLocation>
</comment>
<dbReference type="PROSITE" id="PS51898">
    <property type="entry name" value="TYR_RECOMBINASE"/>
    <property type="match status" value="1"/>
</dbReference>
<keyword evidence="4 10" id="KW-0132">Cell division</keyword>
<dbReference type="GO" id="GO:0005737">
    <property type="term" value="C:cytoplasm"/>
    <property type="evidence" value="ECO:0007669"/>
    <property type="project" value="UniProtKB-SubCell"/>
</dbReference>
<evidence type="ECO:0000313" key="12">
    <source>
        <dbReference type="EMBL" id="PNN21330.1"/>
    </source>
</evidence>
<keyword evidence="5 10" id="KW-0159">Chromosome partition</keyword>
<dbReference type="GO" id="GO:0051301">
    <property type="term" value="P:cell division"/>
    <property type="evidence" value="ECO:0007669"/>
    <property type="project" value="UniProtKB-UniRule"/>
</dbReference>
<evidence type="ECO:0000256" key="6">
    <source>
        <dbReference type="ARBA" id="ARBA00022908"/>
    </source>
</evidence>
<evidence type="ECO:0000256" key="9">
    <source>
        <dbReference type="ARBA" id="ARBA00023306"/>
    </source>
</evidence>
<evidence type="ECO:0000256" key="2">
    <source>
        <dbReference type="ARBA" id="ARBA00006657"/>
    </source>
</evidence>
<feature type="active site" evidence="10">
    <location>
        <position position="169"/>
    </location>
</feature>
<proteinExistence type="inferred from homology"/>
<dbReference type="Pfam" id="PF02899">
    <property type="entry name" value="Phage_int_SAM_1"/>
    <property type="match status" value="1"/>
</dbReference>
<accession>A0A2K0A8H8</accession>
<comment type="similarity">
    <text evidence="2 10">Belongs to the 'phage' integrase family. XerC subfamily.</text>
</comment>
<evidence type="ECO:0000256" key="1">
    <source>
        <dbReference type="ARBA" id="ARBA00004496"/>
    </source>
</evidence>
<dbReference type="Pfam" id="PF00589">
    <property type="entry name" value="Phage_integrase"/>
    <property type="match status" value="1"/>
</dbReference>
<keyword evidence="3 10" id="KW-0963">Cytoplasm</keyword>
<dbReference type="GO" id="GO:0007059">
    <property type="term" value="P:chromosome segregation"/>
    <property type="evidence" value="ECO:0007669"/>
    <property type="project" value="UniProtKB-UniRule"/>
</dbReference>
<evidence type="ECO:0000256" key="4">
    <source>
        <dbReference type="ARBA" id="ARBA00022618"/>
    </source>
</evidence>
<dbReference type="NCBIfam" id="TIGR02224">
    <property type="entry name" value="recomb_XerC"/>
    <property type="match status" value="1"/>
</dbReference>
<keyword evidence="9 10" id="KW-0131">Cell cycle</keyword>
<keyword evidence="7 10" id="KW-0238">DNA-binding</keyword>
<evidence type="ECO:0000256" key="8">
    <source>
        <dbReference type="ARBA" id="ARBA00023172"/>
    </source>
</evidence>
<dbReference type="InterPro" id="IPR011931">
    <property type="entry name" value="Recomb_XerC"/>
</dbReference>
<dbReference type="GO" id="GO:0006313">
    <property type="term" value="P:DNA transposition"/>
    <property type="evidence" value="ECO:0007669"/>
    <property type="project" value="UniProtKB-UniRule"/>
</dbReference>
<dbReference type="AlphaFoldDB" id="A0A2K0A8H8"/>
<protein>
    <recommendedName>
        <fullName evidence="10 11">Tyrosine recombinase XerC</fullName>
    </recommendedName>
</protein>
<dbReference type="InterPro" id="IPR002104">
    <property type="entry name" value="Integrase_catalytic"/>
</dbReference>
<dbReference type="Gene3D" id="1.10.443.10">
    <property type="entry name" value="Intergrase catalytic core"/>
    <property type="match status" value="1"/>
</dbReference>
<comment type="subunit">
    <text evidence="10">Forms a cyclic heterotetrameric complex composed of two molecules of XerC and two molecules of XerD.</text>
</comment>
<reference evidence="12 13" key="1">
    <citation type="submission" date="2017-12" db="EMBL/GenBank/DDBJ databases">
        <title>FDA dAtabase for Regulatory Grade micrObial Sequences (FDA-ARGOS): Supporting development and validation of Infectious Disease Dx tests.</title>
        <authorList>
            <person name="Hoffmann M."/>
            <person name="Allard M."/>
            <person name="Evans P."/>
            <person name="Brown E."/>
            <person name="Tallon L."/>
            <person name="Sadzewicz L."/>
            <person name="Sengamalay N."/>
            <person name="Ott S."/>
            <person name="Godinez A."/>
            <person name="Nagaraj S."/>
            <person name="Vavikolanu K."/>
            <person name="Aluvathingal J."/>
            <person name="Nadendla S."/>
            <person name="Sichtig H."/>
        </authorList>
    </citation>
    <scope>NUCLEOTIDE SEQUENCE [LARGE SCALE GENOMIC DNA]</scope>
    <source>
        <strain evidence="12 13">FDAARGOS_148</strain>
    </source>
</reference>
<dbReference type="EMBL" id="LORN02000015">
    <property type="protein sequence ID" value="PNN21330.1"/>
    <property type="molecule type" value="Genomic_DNA"/>
</dbReference>
<dbReference type="InterPro" id="IPR010998">
    <property type="entry name" value="Integrase_recombinase_N"/>
</dbReference>
<dbReference type="InterPro" id="IPR044068">
    <property type="entry name" value="CB"/>
</dbReference>
<dbReference type="GO" id="GO:0009037">
    <property type="term" value="F:tyrosine-based site-specific recombinase activity"/>
    <property type="evidence" value="ECO:0007669"/>
    <property type="project" value="UniProtKB-UniRule"/>
</dbReference>
<dbReference type="PANTHER" id="PTHR30349">
    <property type="entry name" value="PHAGE INTEGRASE-RELATED"/>
    <property type="match status" value="1"/>
</dbReference>
<gene>
    <name evidence="10 12" type="primary">xerC</name>
    <name evidence="12" type="ORF">AL503_011340</name>
</gene>
<evidence type="ECO:0000256" key="3">
    <source>
        <dbReference type="ARBA" id="ARBA00022490"/>
    </source>
</evidence>
<dbReference type="InterPro" id="IPR011010">
    <property type="entry name" value="DNA_brk_join_enz"/>
</dbReference>
<keyword evidence="8 10" id="KW-0233">DNA recombination</keyword>
<comment type="function">
    <text evidence="10">Site-specific tyrosine recombinase, which acts by catalyzing the cutting and rejoining of the recombining DNA molecules. The XerC-XerD complex is essential to convert dimers of the bacterial chromosome into monomers to permit their segregation at cell division. It also contributes to the segregational stability of plasmids.</text>
</comment>
<evidence type="ECO:0000256" key="7">
    <source>
        <dbReference type="ARBA" id="ARBA00023125"/>
    </source>
</evidence>
<dbReference type="PROSITE" id="PS51900">
    <property type="entry name" value="CB"/>
    <property type="match status" value="1"/>
</dbReference>
<dbReference type="SUPFAM" id="SSF47823">
    <property type="entry name" value="lambda integrase-like, N-terminal domain"/>
    <property type="match status" value="1"/>
</dbReference>
<comment type="caution">
    <text evidence="12">The sequence shown here is derived from an EMBL/GenBank/DDBJ whole genome shotgun (WGS) entry which is preliminary data.</text>
</comment>
<keyword evidence="6 10" id="KW-0229">DNA integration</keyword>
<dbReference type="NCBIfam" id="NF040815">
    <property type="entry name" value="recomb_XerA_Arch"/>
    <property type="match status" value="1"/>
</dbReference>
<dbReference type="PANTHER" id="PTHR30349:SF77">
    <property type="entry name" value="TYROSINE RECOMBINASE XERC"/>
    <property type="match status" value="1"/>
</dbReference>
<name>A0A2K0A8H8_STAHA</name>
<dbReference type="InterPro" id="IPR013762">
    <property type="entry name" value="Integrase-like_cat_sf"/>
</dbReference>
<organism evidence="12 13">
    <name type="scientific">Staphylococcus haemolyticus</name>
    <dbReference type="NCBI Taxonomy" id="1283"/>
    <lineage>
        <taxon>Bacteria</taxon>
        <taxon>Bacillati</taxon>
        <taxon>Bacillota</taxon>
        <taxon>Bacilli</taxon>
        <taxon>Bacillales</taxon>
        <taxon>Staphylococcaceae</taxon>
        <taxon>Staphylococcus</taxon>
    </lineage>
</organism>
<feature type="active site" evidence="10">
    <location>
        <position position="238"/>
    </location>
</feature>
<dbReference type="CDD" id="cd00798">
    <property type="entry name" value="INT_XerDC_C"/>
    <property type="match status" value="1"/>
</dbReference>
<feature type="active site" evidence="10">
    <location>
        <position position="264"/>
    </location>
</feature>
<dbReference type="Proteomes" id="UP000053523">
    <property type="component" value="Unassembled WGS sequence"/>
</dbReference>